<name>A0A1W6ZN21_9HYPH</name>
<evidence type="ECO:0000313" key="5">
    <source>
        <dbReference type="Proteomes" id="UP000194137"/>
    </source>
</evidence>
<dbReference type="Proteomes" id="UP000194137">
    <property type="component" value="Chromosome"/>
</dbReference>
<evidence type="ECO:0000256" key="1">
    <source>
        <dbReference type="ARBA" id="ARBA00037217"/>
    </source>
</evidence>
<dbReference type="KEGG" id="psin:CAK95_05965"/>
<dbReference type="STRING" id="1235591.CAK95_05965"/>
<dbReference type="InterPro" id="IPR002937">
    <property type="entry name" value="Amino_oxidase"/>
</dbReference>
<dbReference type="EMBL" id="CP021112">
    <property type="protein sequence ID" value="ARP98675.1"/>
    <property type="molecule type" value="Genomic_DNA"/>
</dbReference>
<accession>A0A1W6ZN21</accession>
<sequence length="535" mass="59483">MTRVYDGIILGAGHNGLILQTYLAKAGLDVLVVERRAVAGGGAATMEDPRFPGFMHNTHAFFQRAITTMPWYRDLELERHGAVYIEPELNVVLLTNDGRALEWWTDFRKTVDSFAQFSKRDADTLVRWHEEFVSIVQNILVWEGMSPPLPPEERRVLLQRSSAGRRLLEVSALSPLEFVRREFENPVIQAGLLFFNGLREVDLRVRGFGHHIAALLASPAKAQMSRGGTAALARALESAAHEAGGTIRILTEPKKIIVEGGKAVGIETKEGEVIRARHFVASSLNPHQTFLDLLDPDVLPPAFREKAERFQYNLIAPLFGLNLNLREAPRYTLAAQRPELEQAFMVIMGLDHVDQYPDIVRHHEAGTIPPTVMWGACPTLFDPGQAPEGKHTAFMWEKLPYRLHGDALNWDVVREDHGRDMLALWTKHAPNLADAVMGSFTRSALDVERCLPNMREGDLLIGAFTNGQIGYDRPFRGAGHYRGHLPGLYLCGSSSHPGGNITGLPGYNAAQVILADMKIKADWMPPSIADRLSAL</sequence>
<evidence type="ECO:0000256" key="3">
    <source>
        <dbReference type="ARBA" id="ARBA00040298"/>
    </source>
</evidence>
<dbReference type="PANTHER" id="PTHR10668">
    <property type="entry name" value="PHYTOENE DEHYDROGENASE"/>
    <property type="match status" value="1"/>
</dbReference>
<evidence type="ECO:0000256" key="2">
    <source>
        <dbReference type="ARBA" id="ARBA00038825"/>
    </source>
</evidence>
<organism evidence="4 5">
    <name type="scientific">Pseudorhodoplanes sinuspersici</name>
    <dbReference type="NCBI Taxonomy" id="1235591"/>
    <lineage>
        <taxon>Bacteria</taxon>
        <taxon>Pseudomonadati</taxon>
        <taxon>Pseudomonadota</taxon>
        <taxon>Alphaproteobacteria</taxon>
        <taxon>Hyphomicrobiales</taxon>
        <taxon>Pseudorhodoplanes</taxon>
    </lineage>
</organism>
<dbReference type="SUPFAM" id="SSF51905">
    <property type="entry name" value="FAD/NAD(P)-binding domain"/>
    <property type="match status" value="1"/>
</dbReference>
<proteinExistence type="predicted"/>
<gene>
    <name evidence="4" type="ORF">CAK95_05965</name>
</gene>
<dbReference type="Pfam" id="PF01593">
    <property type="entry name" value="Amino_oxidase"/>
    <property type="match status" value="1"/>
</dbReference>
<dbReference type="AlphaFoldDB" id="A0A1W6ZN21"/>
<comment type="function">
    <text evidence="1">Probable oxidoreductase that may play a role as regulator of mitochondrial function.</text>
</comment>
<keyword evidence="5" id="KW-1185">Reference proteome</keyword>
<dbReference type="PANTHER" id="PTHR10668:SF103">
    <property type="entry name" value="PYRIDINE NUCLEOTIDE-DISULFIDE OXIDOREDUCTASE DOMAIN-CONTAINING PROTEIN 2"/>
    <property type="match status" value="1"/>
</dbReference>
<evidence type="ECO:0000313" key="4">
    <source>
        <dbReference type="EMBL" id="ARP98675.1"/>
    </source>
</evidence>
<protein>
    <recommendedName>
        <fullName evidence="3">Pyridine nucleotide-disulfide oxidoreductase domain-containing protein 2</fullName>
    </recommendedName>
</protein>
<dbReference type="Gene3D" id="3.50.50.60">
    <property type="entry name" value="FAD/NAD(P)-binding domain"/>
    <property type="match status" value="2"/>
</dbReference>
<dbReference type="InterPro" id="IPR036188">
    <property type="entry name" value="FAD/NAD-bd_sf"/>
</dbReference>
<reference evidence="4 5" key="1">
    <citation type="submission" date="2017-05" db="EMBL/GenBank/DDBJ databases">
        <title>Full genome sequence of Pseudorhodoplanes sinuspersici.</title>
        <authorList>
            <person name="Dastgheib S.M.M."/>
            <person name="Shavandi M."/>
            <person name="Tirandaz H."/>
        </authorList>
    </citation>
    <scope>NUCLEOTIDE SEQUENCE [LARGE SCALE GENOMIC DNA]</scope>
    <source>
        <strain evidence="4 5">RIPI110</strain>
    </source>
</reference>
<dbReference type="GO" id="GO:0016491">
    <property type="term" value="F:oxidoreductase activity"/>
    <property type="evidence" value="ECO:0007669"/>
    <property type="project" value="InterPro"/>
</dbReference>
<dbReference type="OrthoDB" id="9774675at2"/>
<comment type="subunit">
    <text evidence="2">Interacts with COX5B; this interaction may contribute to localize PYROXD2 to the inner face of the inner mitochondrial membrane.</text>
</comment>
<dbReference type="RefSeq" id="WP_086087099.1">
    <property type="nucleotide sequence ID" value="NZ_CP021112.1"/>
</dbReference>